<dbReference type="Proteomes" id="UP000653056">
    <property type="component" value="Unassembled WGS sequence"/>
</dbReference>
<dbReference type="RefSeq" id="WP_189470906.1">
    <property type="nucleotide sequence ID" value="NZ_BMXS01000018.1"/>
</dbReference>
<name>A0ABQ2Z123_9GAMM</name>
<reference evidence="2" key="1">
    <citation type="journal article" date="2019" name="Int. J. Syst. Evol. Microbiol.">
        <title>The Global Catalogue of Microorganisms (GCM) 10K type strain sequencing project: providing services to taxonomists for standard genome sequencing and annotation.</title>
        <authorList>
            <consortium name="The Broad Institute Genomics Platform"/>
            <consortium name="The Broad Institute Genome Sequencing Center for Infectious Disease"/>
            <person name="Wu L."/>
            <person name="Ma J."/>
        </authorList>
    </citation>
    <scope>NUCLEOTIDE SEQUENCE [LARGE SCALE GENOMIC DNA]</scope>
    <source>
        <strain evidence="2">KCTC 22228</strain>
    </source>
</reference>
<accession>A0ABQ2Z123</accession>
<organism evidence="1 2">
    <name type="scientific">Litchfieldella qijiaojingensis</name>
    <dbReference type="NCBI Taxonomy" id="980347"/>
    <lineage>
        <taxon>Bacteria</taxon>
        <taxon>Pseudomonadati</taxon>
        <taxon>Pseudomonadota</taxon>
        <taxon>Gammaproteobacteria</taxon>
        <taxon>Oceanospirillales</taxon>
        <taxon>Halomonadaceae</taxon>
        <taxon>Litchfieldella</taxon>
    </lineage>
</organism>
<sequence length="80" mass="9188">MKGSMQLVTLVVLGAALLMAGCSYKPARFTPAEIRTEPLIEIDGGHGHRHRGYHDYHEYYYYDDRRRGFCPPGLRMQGRC</sequence>
<protein>
    <recommendedName>
        <fullName evidence="3">Lipoprotein</fullName>
    </recommendedName>
</protein>
<comment type="caution">
    <text evidence="1">The sequence shown here is derived from an EMBL/GenBank/DDBJ whole genome shotgun (WGS) entry which is preliminary data.</text>
</comment>
<evidence type="ECO:0000313" key="1">
    <source>
        <dbReference type="EMBL" id="GGY01507.1"/>
    </source>
</evidence>
<dbReference type="PROSITE" id="PS51257">
    <property type="entry name" value="PROKAR_LIPOPROTEIN"/>
    <property type="match status" value="1"/>
</dbReference>
<dbReference type="EMBL" id="BMXS01000018">
    <property type="protein sequence ID" value="GGY01507.1"/>
    <property type="molecule type" value="Genomic_DNA"/>
</dbReference>
<keyword evidence="2" id="KW-1185">Reference proteome</keyword>
<gene>
    <name evidence="1" type="ORF">GCM10007160_31760</name>
</gene>
<evidence type="ECO:0000313" key="2">
    <source>
        <dbReference type="Proteomes" id="UP000653056"/>
    </source>
</evidence>
<evidence type="ECO:0008006" key="3">
    <source>
        <dbReference type="Google" id="ProtNLM"/>
    </source>
</evidence>
<proteinExistence type="predicted"/>